<evidence type="ECO:0000313" key="5">
    <source>
        <dbReference type="Proteomes" id="UP000002149"/>
    </source>
</evidence>
<dbReference type="InParanoid" id="Q5KHL9"/>
<evidence type="ECO:0008006" key="6">
    <source>
        <dbReference type="Google" id="ProtNLM"/>
    </source>
</evidence>
<keyword evidence="2" id="KW-0489">Methyltransferase</keyword>
<evidence type="ECO:0000256" key="1">
    <source>
        <dbReference type="ARBA" id="ARBA00008361"/>
    </source>
</evidence>
<dbReference type="OrthoDB" id="411785at2759"/>
<dbReference type="GO" id="GO:0008168">
    <property type="term" value="F:methyltransferase activity"/>
    <property type="evidence" value="ECO:0007669"/>
    <property type="project" value="UniProtKB-KW"/>
</dbReference>
<dbReference type="VEuPathDB" id="FungiDB:CND06020"/>
<accession>Q55US1</accession>
<comment type="similarity">
    <text evidence="1">Belongs to the methyltransferase superfamily.</text>
</comment>
<dbReference type="AlphaFoldDB" id="Q5KHL9"/>
<gene>
    <name evidence="4" type="ordered locus">CND06020</name>
</gene>
<keyword evidence="3" id="KW-0808">Transferase</keyword>
<dbReference type="GO" id="GO:0032259">
    <property type="term" value="P:methylation"/>
    <property type="evidence" value="ECO:0007669"/>
    <property type="project" value="UniProtKB-KW"/>
</dbReference>
<dbReference type="InterPro" id="IPR029063">
    <property type="entry name" value="SAM-dependent_MTases_sf"/>
</dbReference>
<evidence type="ECO:0000256" key="2">
    <source>
        <dbReference type="ARBA" id="ARBA00022603"/>
    </source>
</evidence>
<protein>
    <recommendedName>
        <fullName evidence="6">Methyltransferase type 11 domain-containing protein</fullName>
    </recommendedName>
</protein>
<dbReference type="EMBL" id="AE017344">
    <property type="protein sequence ID" value="AAW43224.1"/>
    <property type="molecule type" value="Genomic_DNA"/>
</dbReference>
<accession>Q5KHL9</accession>
<dbReference type="KEGG" id="cne:CND06020"/>
<name>Q5KHL9_CRYD1</name>
<proteinExistence type="inferred from homology"/>
<dbReference type="Proteomes" id="UP000002149">
    <property type="component" value="Chromosome 4"/>
</dbReference>
<dbReference type="RefSeq" id="XP_024512748.1">
    <property type="nucleotide sequence ID" value="XM_024657116.1"/>
</dbReference>
<dbReference type="PANTHER" id="PTHR12176">
    <property type="entry name" value="SAM-DEPENDENT METHYLTRANSFERASE SUPERFAMILY PROTEIN"/>
    <property type="match status" value="1"/>
</dbReference>
<dbReference type="GeneID" id="3257000"/>
<dbReference type="OMA" id="YHWCYLL"/>
<dbReference type="InterPro" id="IPR051419">
    <property type="entry name" value="Lys/N-term_MeTrsfase_sf"/>
</dbReference>
<dbReference type="PaxDb" id="214684-Q5KHL9"/>
<dbReference type="HOGENOM" id="CLU_034313_0_0_1"/>
<dbReference type="STRING" id="214684.Q5KHL9"/>
<keyword evidence="5" id="KW-1185">Reference proteome</keyword>
<dbReference type="Gene3D" id="3.40.50.150">
    <property type="entry name" value="Vaccinia Virus protein VP39"/>
    <property type="match status" value="1"/>
</dbReference>
<sequence>MPTTDFWSPFYWQTRFSTENNFEWLVPSPTLIPLVHEILLSFPSSSAFLAQKFSQEGDGQEDEPPKVTILHVGCGSSTLGTQLQAYLDGQPQSPSHAGGGRIYQVYDADYVKPPASIMSAKEEAKVPFKLVDLLSTESLLSNLPHQEGPIPSDDIAKAIEEEQKWDLILDKSTCDAISTGPQLSPPPFSAGQTEQAPADPVERMTFNLSKVVKKGGKWVSISYSPIRYSFLSDIGNDGKYGWKVVRKEMVAMTSIPEGRRIRDGDQERIVYEPETGVWMYVLERA</sequence>
<reference evidence="4 5" key="1">
    <citation type="journal article" date="2005" name="Science">
        <title>The genome of the basidiomycetous yeast and human pathogen Cryptococcus neoformans.</title>
        <authorList>
            <person name="Loftus B.J."/>
            <person name="Fung E."/>
            <person name="Roncaglia P."/>
            <person name="Rowley D."/>
            <person name="Amedeo P."/>
            <person name="Bruno D."/>
            <person name="Vamathevan J."/>
            <person name="Miranda M."/>
            <person name="Anderson I.J."/>
            <person name="Fraser J.A."/>
            <person name="Allen J.E."/>
            <person name="Bosdet I.E."/>
            <person name="Brent M.R."/>
            <person name="Chiu R."/>
            <person name="Doering T.L."/>
            <person name="Donlin M.J."/>
            <person name="D'Souza C.A."/>
            <person name="Fox D.S."/>
            <person name="Grinberg V."/>
            <person name="Fu J."/>
            <person name="Fukushima M."/>
            <person name="Haas B.J."/>
            <person name="Huang J.C."/>
            <person name="Janbon G."/>
            <person name="Jones S.J."/>
            <person name="Koo H.L."/>
            <person name="Krzywinski M.I."/>
            <person name="Kwon-Chung J.K."/>
            <person name="Lengeler K.B."/>
            <person name="Maiti R."/>
            <person name="Marra M.A."/>
            <person name="Marra R.E."/>
            <person name="Mathewson C.A."/>
            <person name="Mitchell T.G."/>
            <person name="Pertea M."/>
            <person name="Riggs F.R."/>
            <person name="Salzberg S.L."/>
            <person name="Schein J.E."/>
            <person name="Shvartsbeyn A."/>
            <person name="Shin H."/>
            <person name="Shumway M."/>
            <person name="Specht C.A."/>
            <person name="Suh B.B."/>
            <person name="Tenney A."/>
            <person name="Utterback T.R."/>
            <person name="Wickes B.L."/>
            <person name="Wortman J.R."/>
            <person name="Wye N.H."/>
            <person name="Kronstad J.W."/>
            <person name="Lodge J.K."/>
            <person name="Heitman J."/>
            <person name="Davis R.W."/>
            <person name="Fraser C.M."/>
            <person name="Hyman R.W."/>
        </authorList>
    </citation>
    <scope>NUCLEOTIDE SEQUENCE [LARGE SCALE GENOMIC DNA]</scope>
    <source>
        <strain evidence="5">JEC21 / ATCC MYA-565</strain>
    </source>
</reference>
<evidence type="ECO:0000256" key="3">
    <source>
        <dbReference type="ARBA" id="ARBA00022679"/>
    </source>
</evidence>
<dbReference type="eggNOG" id="ENOG502S12X">
    <property type="taxonomic scope" value="Eukaryota"/>
</dbReference>
<organism evidence="4 5">
    <name type="scientific">Cryptococcus deneoformans (strain JEC21 / ATCC MYA-565)</name>
    <name type="common">Cryptococcus neoformans var. neoformans serotype D</name>
    <dbReference type="NCBI Taxonomy" id="214684"/>
    <lineage>
        <taxon>Eukaryota</taxon>
        <taxon>Fungi</taxon>
        <taxon>Dikarya</taxon>
        <taxon>Basidiomycota</taxon>
        <taxon>Agaricomycotina</taxon>
        <taxon>Tremellomycetes</taxon>
        <taxon>Tremellales</taxon>
        <taxon>Cryptococcaceae</taxon>
        <taxon>Cryptococcus</taxon>
        <taxon>Cryptococcus neoformans species complex</taxon>
    </lineage>
</organism>
<evidence type="ECO:0000313" key="4">
    <source>
        <dbReference type="EMBL" id="AAW43224.1"/>
    </source>
</evidence>